<proteinExistence type="predicted"/>
<dbReference type="AlphaFoldDB" id="A0A395GY77"/>
<evidence type="ECO:0000313" key="2">
    <source>
        <dbReference type="Proteomes" id="UP000249402"/>
    </source>
</evidence>
<organism evidence="1 2">
    <name type="scientific">Aspergillus ibericus CBS 121593</name>
    <dbReference type="NCBI Taxonomy" id="1448316"/>
    <lineage>
        <taxon>Eukaryota</taxon>
        <taxon>Fungi</taxon>
        <taxon>Dikarya</taxon>
        <taxon>Ascomycota</taxon>
        <taxon>Pezizomycotina</taxon>
        <taxon>Eurotiomycetes</taxon>
        <taxon>Eurotiomycetidae</taxon>
        <taxon>Eurotiales</taxon>
        <taxon>Aspergillaceae</taxon>
        <taxon>Aspergillus</taxon>
        <taxon>Aspergillus subgen. Circumdati</taxon>
    </lineage>
</organism>
<dbReference type="GeneID" id="37228742"/>
<dbReference type="VEuPathDB" id="FungiDB:BO80DRAFT_494448"/>
<evidence type="ECO:0000313" key="1">
    <source>
        <dbReference type="EMBL" id="RAL00035.1"/>
    </source>
</evidence>
<accession>A0A395GY77</accession>
<dbReference type="EMBL" id="KZ824443">
    <property type="protein sequence ID" value="RAL00035.1"/>
    <property type="molecule type" value="Genomic_DNA"/>
</dbReference>
<dbReference type="RefSeq" id="XP_025574362.1">
    <property type="nucleotide sequence ID" value="XM_025723877.1"/>
</dbReference>
<keyword evidence="2" id="KW-1185">Reference proteome</keyword>
<dbReference type="OrthoDB" id="4206905at2759"/>
<gene>
    <name evidence="1" type="ORF">BO80DRAFT_494448</name>
</gene>
<sequence>MGVREQFAKVQQNVAMRVGQTNVVYRDLTRIFNATKACDHTNLTDSDLRTLGITLAAFDLQGKSTGDAKTFFQPLPKSELPAIDWGRVRFSDWTEGYSHEPRRVERVLQSVSNRLWCSWLENSKKQPWVQRKCYREIPSIATGEHTPDVPYEWQTCGEIEAKSFDIPHCSFRVYHYAEPEESLRRSEVLPIVGYMRWRLSQFDYICHHTFPVLVVSIFRSKARILQAYHDGQRLHISKSRFVDFREPKRENYELFVRWIHGVPCGDTEAPLGIKGEEIDQVTSELIDDVLHRLFRTSQTSAAARRAV</sequence>
<name>A0A395GY77_9EURO</name>
<reference evidence="1 2" key="1">
    <citation type="submission" date="2018-02" db="EMBL/GenBank/DDBJ databases">
        <title>The genomes of Aspergillus section Nigri reveals drivers in fungal speciation.</title>
        <authorList>
            <consortium name="DOE Joint Genome Institute"/>
            <person name="Vesth T.C."/>
            <person name="Nybo J."/>
            <person name="Theobald S."/>
            <person name="Brandl J."/>
            <person name="Frisvad J.C."/>
            <person name="Nielsen K.F."/>
            <person name="Lyhne E.K."/>
            <person name="Kogle M.E."/>
            <person name="Kuo A."/>
            <person name="Riley R."/>
            <person name="Clum A."/>
            <person name="Nolan M."/>
            <person name="Lipzen A."/>
            <person name="Salamov A."/>
            <person name="Henrissat B."/>
            <person name="Wiebenga A."/>
            <person name="De vries R.P."/>
            <person name="Grigoriev I.V."/>
            <person name="Mortensen U.H."/>
            <person name="Andersen M.R."/>
            <person name="Baker S.E."/>
        </authorList>
    </citation>
    <scope>NUCLEOTIDE SEQUENCE [LARGE SCALE GENOMIC DNA]</scope>
    <source>
        <strain evidence="1 2">CBS 121593</strain>
    </source>
</reference>
<dbReference type="Proteomes" id="UP000249402">
    <property type="component" value="Unassembled WGS sequence"/>
</dbReference>
<protein>
    <submittedName>
        <fullName evidence="1">Uncharacterized protein</fullName>
    </submittedName>
</protein>